<dbReference type="InterPro" id="IPR015946">
    <property type="entry name" value="KH_dom-like_a/b"/>
</dbReference>
<gene>
    <name evidence="1" type="ORF">SOO65_07320</name>
</gene>
<accession>A0AAX4HTM8</accession>
<dbReference type="InterPro" id="IPR036102">
    <property type="entry name" value="OsmC/Ohrsf"/>
</dbReference>
<keyword evidence="1" id="KW-0575">Peroxidase</keyword>
<name>A0AAX4HTM8_9BACT</name>
<keyword evidence="2" id="KW-1185">Reference proteome</keyword>
<proteinExistence type="predicted"/>
<dbReference type="Gene3D" id="3.30.300.20">
    <property type="match status" value="1"/>
</dbReference>
<keyword evidence="1" id="KW-0560">Oxidoreductase</keyword>
<organism evidence="1 2">
    <name type="scientific">Peredibacter starrii</name>
    <dbReference type="NCBI Taxonomy" id="28202"/>
    <lineage>
        <taxon>Bacteria</taxon>
        <taxon>Pseudomonadati</taxon>
        <taxon>Bdellovibrionota</taxon>
        <taxon>Bacteriovoracia</taxon>
        <taxon>Bacteriovoracales</taxon>
        <taxon>Bacteriovoracaceae</taxon>
        <taxon>Peredibacter</taxon>
    </lineage>
</organism>
<dbReference type="Proteomes" id="UP001324634">
    <property type="component" value="Chromosome"/>
</dbReference>
<dbReference type="AlphaFoldDB" id="A0AAX4HTM8"/>
<dbReference type="EMBL" id="CP139487">
    <property type="protein sequence ID" value="WPU66552.1"/>
    <property type="molecule type" value="Genomic_DNA"/>
</dbReference>
<dbReference type="KEGG" id="psti:SOO65_07320"/>
<dbReference type="PANTHER" id="PTHR39624:SF2">
    <property type="entry name" value="OSMC-LIKE PROTEIN"/>
    <property type="match status" value="1"/>
</dbReference>
<protein>
    <submittedName>
        <fullName evidence="1">OsmC family protein</fullName>
        <ecNumber evidence="1">1.11.1.-</ecNumber>
    </submittedName>
</protein>
<dbReference type="InterPro" id="IPR003718">
    <property type="entry name" value="OsmC/Ohr_fam"/>
</dbReference>
<evidence type="ECO:0000313" key="2">
    <source>
        <dbReference type="Proteomes" id="UP001324634"/>
    </source>
</evidence>
<dbReference type="SUPFAM" id="SSF82784">
    <property type="entry name" value="OsmC-like"/>
    <property type="match status" value="1"/>
</dbReference>
<dbReference type="EC" id="1.11.1.-" evidence="1"/>
<evidence type="ECO:0000313" key="1">
    <source>
        <dbReference type="EMBL" id="WPU66552.1"/>
    </source>
</evidence>
<dbReference type="GO" id="GO:0004601">
    <property type="term" value="F:peroxidase activity"/>
    <property type="evidence" value="ECO:0007669"/>
    <property type="project" value="UniProtKB-KW"/>
</dbReference>
<dbReference type="PANTHER" id="PTHR39624">
    <property type="entry name" value="PROTEIN INVOLVED IN RIMO-MEDIATED BETA-METHYLTHIOLATION OF RIBOSOMAL PROTEIN S12 YCAO"/>
    <property type="match status" value="1"/>
</dbReference>
<dbReference type="Pfam" id="PF02566">
    <property type="entry name" value="OsmC"/>
    <property type="match status" value="1"/>
</dbReference>
<reference evidence="1 2" key="1">
    <citation type="submission" date="2023-11" db="EMBL/GenBank/DDBJ databases">
        <title>Peredibacter starrii A3.12.</title>
        <authorList>
            <person name="Mitchell R.J."/>
        </authorList>
    </citation>
    <scope>NUCLEOTIDE SEQUENCE [LARGE SCALE GENOMIC DNA]</scope>
    <source>
        <strain evidence="1 2">A3.12</strain>
    </source>
</reference>
<sequence length="126" mass="13896">MIIGNRQGTLAADLHTRNHQITAGLSEKIGGNDEGMNPHQIIEAGLTACTILTCQMYADKKKWPLTNTKVTVKITTEEVTGAVFQRDIVFEGDLTDEQKEKLLAIANKTPIYNLLTRSISIDTKLV</sequence>
<dbReference type="RefSeq" id="WP_321398882.1">
    <property type="nucleotide sequence ID" value="NZ_CP139487.1"/>
</dbReference>